<dbReference type="InterPro" id="IPR003140">
    <property type="entry name" value="PLipase/COase/thioEstase"/>
</dbReference>
<evidence type="ECO:0000259" key="3">
    <source>
        <dbReference type="Pfam" id="PF02230"/>
    </source>
</evidence>
<comment type="caution">
    <text evidence="4">The sequence shown here is derived from an EMBL/GenBank/DDBJ whole genome shotgun (WGS) entry which is preliminary data.</text>
</comment>
<dbReference type="PANTHER" id="PTHR10655">
    <property type="entry name" value="LYSOPHOSPHOLIPASE-RELATED"/>
    <property type="match status" value="1"/>
</dbReference>
<dbReference type="SUPFAM" id="SSF53474">
    <property type="entry name" value="alpha/beta-Hydrolases"/>
    <property type="match status" value="1"/>
</dbReference>
<evidence type="ECO:0000313" key="5">
    <source>
        <dbReference type="Proteomes" id="UP001642405"/>
    </source>
</evidence>
<evidence type="ECO:0000256" key="2">
    <source>
        <dbReference type="SAM" id="MobiDB-lite"/>
    </source>
</evidence>
<reference evidence="4 5" key="1">
    <citation type="submission" date="2024-01" db="EMBL/GenBank/DDBJ databases">
        <authorList>
            <person name="Allen C."/>
            <person name="Tagirdzhanova G."/>
        </authorList>
    </citation>
    <scope>NUCLEOTIDE SEQUENCE [LARGE SCALE GENOMIC DNA]</scope>
</reference>
<comment type="similarity">
    <text evidence="1">Belongs to the AB hydrolase superfamily. AB hydrolase 2 family.</text>
</comment>
<feature type="domain" description="Phospholipase/carboxylesterase/thioesterase" evidence="3">
    <location>
        <begin position="21"/>
        <end position="181"/>
    </location>
</feature>
<dbReference type="Gene3D" id="3.40.50.1820">
    <property type="entry name" value="alpha/beta hydrolase"/>
    <property type="match status" value="1"/>
</dbReference>
<dbReference type="InterPro" id="IPR050565">
    <property type="entry name" value="LYPA1-2/EST-like"/>
</dbReference>
<keyword evidence="5" id="KW-1185">Reference proteome</keyword>
<evidence type="ECO:0000256" key="1">
    <source>
        <dbReference type="ARBA" id="ARBA00006499"/>
    </source>
</evidence>
<dbReference type="Pfam" id="PF02230">
    <property type="entry name" value="Abhydrolase_2"/>
    <property type="match status" value="2"/>
</dbReference>
<feature type="region of interest" description="Disordered" evidence="2">
    <location>
        <begin position="1"/>
        <end position="21"/>
    </location>
</feature>
<dbReference type="EMBL" id="CAWUHB010000068">
    <property type="protein sequence ID" value="CAK7232794.1"/>
    <property type="molecule type" value="Genomic_DNA"/>
</dbReference>
<protein>
    <recommendedName>
        <fullName evidence="3">Phospholipase/carboxylesterase/thioesterase domain-containing protein</fullName>
    </recommendedName>
</protein>
<dbReference type="PANTHER" id="PTHR10655:SF63">
    <property type="entry name" value="PHOSPHOLIPASE_CARBOXYLESTERASE_THIOESTERASE DOMAIN-CONTAINING PROTEIN"/>
    <property type="match status" value="1"/>
</dbReference>
<dbReference type="Proteomes" id="UP001642405">
    <property type="component" value="Unassembled WGS sequence"/>
</dbReference>
<feature type="domain" description="Phospholipase/carboxylesterase/thioesterase" evidence="3">
    <location>
        <begin position="199"/>
        <end position="268"/>
    </location>
</feature>
<accession>A0ABP0CL33</accession>
<name>A0ABP0CL33_9PEZI</name>
<gene>
    <name evidence="4" type="ORF">SCUCBS95973_008377</name>
</gene>
<dbReference type="InterPro" id="IPR029058">
    <property type="entry name" value="AB_hydrolase_fold"/>
</dbReference>
<evidence type="ECO:0000313" key="4">
    <source>
        <dbReference type="EMBL" id="CAK7232794.1"/>
    </source>
</evidence>
<sequence length="302" mass="32999">MDHNSTSGRRRKVDAPSPPPYVVEPTAEHTHSIVLLHGMGSNGEKFGQELLDTGKTADGRTLASNFPGARLIFPTSRWRRSSAFKRAVITQWFDVASMQDRALRNDKKLPGLRESFREVLAIIESECKAGIPRSNIVLGGLSNGCAMSLICTIALGGSIGGFVGMSGYLPFQDEMDAAMAASERHKAAAGRKYVRGLLEWEETPEEGAAKLPVFLGHGSDDEKLNVIFGEEASQAMAQLGFDVEWRRYEGLGHWYKIPDEIDDVVKFMHDKCGWAKSEKPSAGIKDIDKLAGMVAATSISED</sequence>
<organism evidence="4 5">
    <name type="scientific">Sporothrix curviconia</name>
    <dbReference type="NCBI Taxonomy" id="1260050"/>
    <lineage>
        <taxon>Eukaryota</taxon>
        <taxon>Fungi</taxon>
        <taxon>Dikarya</taxon>
        <taxon>Ascomycota</taxon>
        <taxon>Pezizomycotina</taxon>
        <taxon>Sordariomycetes</taxon>
        <taxon>Sordariomycetidae</taxon>
        <taxon>Ophiostomatales</taxon>
        <taxon>Ophiostomataceae</taxon>
        <taxon>Sporothrix</taxon>
    </lineage>
</organism>
<proteinExistence type="inferred from homology"/>